<keyword evidence="2" id="KW-1185">Reference proteome</keyword>
<protein>
    <submittedName>
        <fullName evidence="1">tRNA (Cytidine(32)-2'-O)-methyltransferase non-catalytic subunit</fullName>
    </submittedName>
</protein>
<accession>A0ACD0WI93</accession>
<reference evidence="2" key="1">
    <citation type="journal article" date="2019" name="MBio">
        <title>Comparative genomics for the elucidation of multidrug resistance (MDR) in Candida lusitaniae.</title>
        <authorList>
            <person name="Kannan A."/>
            <person name="Asner S.A."/>
            <person name="Trachsel E."/>
            <person name="Kelly S."/>
            <person name="Parker J."/>
            <person name="Sanglard D."/>
        </authorList>
    </citation>
    <scope>NUCLEOTIDE SEQUENCE [LARGE SCALE GENOMIC DNA]</scope>
    <source>
        <strain evidence="2">P1</strain>
    </source>
</reference>
<organism evidence="1 2">
    <name type="scientific">Clavispora lusitaniae</name>
    <name type="common">Candida lusitaniae</name>
    <dbReference type="NCBI Taxonomy" id="36911"/>
    <lineage>
        <taxon>Eukaryota</taxon>
        <taxon>Fungi</taxon>
        <taxon>Dikarya</taxon>
        <taxon>Ascomycota</taxon>
        <taxon>Saccharomycotina</taxon>
        <taxon>Pichiomycetes</taxon>
        <taxon>Metschnikowiaceae</taxon>
        <taxon>Clavispora</taxon>
    </lineage>
</organism>
<evidence type="ECO:0000313" key="1">
    <source>
        <dbReference type="EMBL" id="QFZ27024.1"/>
    </source>
</evidence>
<name>A0ACD0WI93_CLALS</name>
<proteinExistence type="predicted"/>
<evidence type="ECO:0000313" key="2">
    <source>
        <dbReference type="Proteomes" id="UP000326582"/>
    </source>
</evidence>
<dbReference type="Proteomes" id="UP000326582">
    <property type="component" value="Chromosome 2"/>
</dbReference>
<dbReference type="EMBL" id="CP038485">
    <property type="protein sequence ID" value="QFZ27024.1"/>
    <property type="molecule type" value="Genomic_DNA"/>
</dbReference>
<sequence>MTSSTKEIKKDLIAQGPEQIGAEKFCGLLSELAARFEAQPSDAETVLLVDTLAIWFLRATQWAGPEEERISQRGKETETNKETETQTETETETQTERETETETRTQTQTETLTQDSRQTRQRTKASGSGAPHPAPANPLALSYLSTVDPELLTRLFSFVCDFHHARGRLANAVSALLSRLISFAGRVAPPLLCVWLRAALQLPRTHKGAYAVLEALLRASHAARLEVRAHRPEFLSQCVDAMAQNAVAHAAARAAAAVFLHSPPDQALASWTPELVRGLKSPPLRANVAAHLLPALFRPYPQHFAQWAASLQLDARSALALLEAGRAIDAHFDAVSSGAVSPQQLRAWLTHAHADVRHAALGAALAGIRAGAAPRWAVQLLQDADLLEALFRHCETPSDRTGLLSALRRPVLAMRDFVRRARKDEGDRRAEMKNSSDEKSSGSKRKDAQHQSAGRKKLKGNGVSDAMEIDPAKQAQKLEFNEVTETKKHVTDTETSTQLIETETIAPESTPAEVEDALCFLKNFILSLLIPDSTYSQLCLAFDFLDIFVSQGFDGVSRSKNSRPHKVFIIFDTHLTDLLLRFTTNNYEDIRSHAKTLLFSTPFAVFKETIQKQPQQNLPNSMALLSSRKGRQSEGGAQLFSAVTTIYQLHGDYTSFFETTNALVQGLNAQISAGGASHGYFTTLALIFSSLEKDTLLSHKDYFSSIIVSLSETILQIWDMLKYSMALAPSEVDSDTETDSWRLIKESSFLLRTIMALNHQHGWIFLSEDHFLSLCDMVISQLTNVTHRGAFSAIFPTFVQACEICLDSSLSDKPEQWLLSNIRLIETKTQLVSRRSAGLPFLITGVLDASVSAPKTLQEFLKITFDELLGIANLKHTSSADEKMDLPQVHAFNCIKHIFSDSALGSAVLPYINDALILSLSNLDNSTWAIKNGAVMLFTSLQGKLFGSSTVTDGASGTNASLFFHKYPGIKEILREKLGASRSLNQANVVIPILAVLSRLHTFVSSDLSLDVFIDELKNTFLKHQSWKIREMSALSISRMLHESRLLDCISELLICASESTNNNEVHGALCCIKECLKRVPETVDLSEVSKSVESQFRYNISTGKRHFSILSAYLHILKVTQRLSRETAETLAEHVLKEIELSKYSLYPDGTKQLYLSKASVILLEYYAKEKTNTLRQLTWKFLQASSVFEVPLACANFFIEHPESVQEPTRMKTLLASMINDTNIWTPVKSTFLQLIISLGGTVSDTITPEAKWPDEMIERWLVITGDTQDSMGVTWFVESVISFADDHQPEEKIELAVMAAGKFIAANYNVVSANVARMQFLVFRKLFDDSSRIRNLASALLTASSDSNICSTLVAKKFLQSFTSKFGKYAITILTEHIFTLINNLNDAIAEKQNEMFDVERSNLFINEVSFHGTLVRAILPYIDISTRDGQRFEQCVVQEIQNLAHFLSTHPDMVQTCSFNLHVDTAIRKVMNYKTFCTGFPRVKSQLDNLQTLLKSFGYFI</sequence>
<gene>
    <name evidence="1" type="ORF">EJF14_20946</name>
</gene>